<evidence type="ECO:0000256" key="2">
    <source>
        <dbReference type="ARBA" id="ARBA00022801"/>
    </source>
</evidence>
<feature type="region of interest" description="Disordered" evidence="3">
    <location>
        <begin position="62"/>
        <end position="114"/>
    </location>
</feature>
<keyword evidence="1" id="KW-0732">Signal</keyword>
<name>A0ABN2PPB6_9ACTN</name>
<accession>A0ABN2PPB6</accession>
<sequence>MTATDARPDEQPDAYRDLDAYVRLPRVEGLRLSPDGRRLVVGVSTPDLERNRYTSALWEVDPEGERPARRLTRGDRGESAAGFTPDGDLLFVSSRPEPGDDSTAPALWAQPSGGGDARVLVRPPGGVRGPVVSESGTVVLGSGMMPSAPGAAADKELREGREKARVSAILHEEFPIRYWDHHLGPDRTRLLAAALPGAAAGGGTAGTEDRPEPRDVTGHVGRALDEECSWDITPDGTTVVSTWAVAEPGGSQRYTVVALDVATGQRRTLADDPEGAHEYHSPRISPDGARAAVIVRRRGDAADPGHEWLGLVPVDGGAPVADLTAGWDRIPRGARWTPDGSALIAVADDHGRAPLWRVDAGTGEVSRLTADDGAYSDIQVSPDGRRVYALRSAVDSPPAPVSVSLDGEPEITALPGPARALGAEGPLPGRLEEVTATAEDGTALRAWLALPHDAGEQGPAPLLLWIHGGPVMSWNAWSWRWNPWIAVAHGYAVLLPDPALSTGYGTDFVRRGWGRWGGAPYTDLMTITDAAVEHPGIDGARTAAMGGSFGGYMANWIAGHTGRFRAIVTHASVWNLEQSSDAADFAYWFHRGLTPGIIAADSPHHHADAITTPMLVIHGDKDYRVPVGEGLSLWWALASRATAEDGSMPHKFLYFPDENHWILTPHHAKVWYQTVLAFIAHHVDGEEWRRPPLLG</sequence>
<comment type="caution">
    <text evidence="5">The sequence shown here is derived from an EMBL/GenBank/DDBJ whole genome shotgun (WGS) entry which is preliminary data.</text>
</comment>
<evidence type="ECO:0000259" key="4">
    <source>
        <dbReference type="Pfam" id="PF00326"/>
    </source>
</evidence>
<protein>
    <submittedName>
        <fullName evidence="5">S9 family peptidase</fullName>
    </submittedName>
</protein>
<feature type="compositionally biased region" description="Basic and acidic residues" evidence="3">
    <location>
        <begin position="63"/>
        <end position="78"/>
    </location>
</feature>
<dbReference type="SUPFAM" id="SSF53474">
    <property type="entry name" value="alpha/beta-Hydrolases"/>
    <property type="match status" value="1"/>
</dbReference>
<dbReference type="Gene3D" id="2.120.10.30">
    <property type="entry name" value="TolB, C-terminal domain"/>
    <property type="match status" value="2"/>
</dbReference>
<dbReference type="RefSeq" id="WP_344264350.1">
    <property type="nucleotide sequence ID" value="NZ_BAAAMJ010000048.1"/>
</dbReference>
<gene>
    <name evidence="5" type="ORF">GCM10009716_39540</name>
</gene>
<keyword evidence="6" id="KW-1185">Reference proteome</keyword>
<dbReference type="InterPro" id="IPR029058">
    <property type="entry name" value="AB_hydrolase_fold"/>
</dbReference>
<feature type="domain" description="Peptidase S9 prolyl oligopeptidase catalytic" evidence="4">
    <location>
        <begin position="477"/>
        <end position="684"/>
    </location>
</feature>
<proteinExistence type="predicted"/>
<dbReference type="InterPro" id="IPR001375">
    <property type="entry name" value="Peptidase_S9_cat"/>
</dbReference>
<dbReference type="InterPro" id="IPR011042">
    <property type="entry name" value="6-blade_b-propeller_TolB-like"/>
</dbReference>
<dbReference type="PANTHER" id="PTHR42776:SF13">
    <property type="entry name" value="DIPEPTIDYL-PEPTIDASE 5"/>
    <property type="match status" value="1"/>
</dbReference>
<evidence type="ECO:0000313" key="5">
    <source>
        <dbReference type="EMBL" id="GAA1927677.1"/>
    </source>
</evidence>
<evidence type="ECO:0000313" key="6">
    <source>
        <dbReference type="Proteomes" id="UP001501303"/>
    </source>
</evidence>
<dbReference type="EMBL" id="BAAAMJ010000048">
    <property type="protein sequence ID" value="GAA1927677.1"/>
    <property type="molecule type" value="Genomic_DNA"/>
</dbReference>
<dbReference type="PANTHER" id="PTHR42776">
    <property type="entry name" value="SERINE PEPTIDASE S9 FAMILY MEMBER"/>
    <property type="match status" value="1"/>
</dbReference>
<dbReference type="Gene3D" id="3.40.50.1820">
    <property type="entry name" value="alpha/beta hydrolase"/>
    <property type="match status" value="1"/>
</dbReference>
<keyword evidence="2" id="KW-0378">Hydrolase</keyword>
<dbReference type="Pfam" id="PF00326">
    <property type="entry name" value="Peptidase_S9"/>
    <property type="match status" value="1"/>
</dbReference>
<dbReference type="Proteomes" id="UP001501303">
    <property type="component" value="Unassembled WGS sequence"/>
</dbReference>
<dbReference type="SUPFAM" id="SSF82171">
    <property type="entry name" value="DPP6 N-terminal domain-like"/>
    <property type="match status" value="1"/>
</dbReference>
<evidence type="ECO:0000256" key="3">
    <source>
        <dbReference type="SAM" id="MobiDB-lite"/>
    </source>
</evidence>
<organism evidence="5 6">
    <name type="scientific">Streptomyces sodiiphilus</name>
    <dbReference type="NCBI Taxonomy" id="226217"/>
    <lineage>
        <taxon>Bacteria</taxon>
        <taxon>Bacillati</taxon>
        <taxon>Actinomycetota</taxon>
        <taxon>Actinomycetes</taxon>
        <taxon>Kitasatosporales</taxon>
        <taxon>Streptomycetaceae</taxon>
        <taxon>Streptomyces</taxon>
    </lineage>
</organism>
<reference evidence="5 6" key="1">
    <citation type="journal article" date="2019" name="Int. J. Syst. Evol. Microbiol.">
        <title>The Global Catalogue of Microorganisms (GCM) 10K type strain sequencing project: providing services to taxonomists for standard genome sequencing and annotation.</title>
        <authorList>
            <consortium name="The Broad Institute Genomics Platform"/>
            <consortium name="The Broad Institute Genome Sequencing Center for Infectious Disease"/>
            <person name="Wu L."/>
            <person name="Ma J."/>
        </authorList>
    </citation>
    <scope>NUCLEOTIDE SEQUENCE [LARGE SCALE GENOMIC DNA]</scope>
    <source>
        <strain evidence="5 6">JCM 13581</strain>
    </source>
</reference>
<evidence type="ECO:0000256" key="1">
    <source>
        <dbReference type="ARBA" id="ARBA00022729"/>
    </source>
</evidence>